<comment type="caution">
    <text evidence="8">The sequence shown here is derived from an EMBL/GenBank/DDBJ whole genome shotgun (WGS) entry which is preliminary data.</text>
</comment>
<comment type="catalytic activity">
    <reaction evidence="1">
        <text>ATP + protein L-histidine = ADP + protein N-phospho-L-histidine.</text>
        <dbReference type="EC" id="2.7.13.3"/>
    </reaction>
</comment>
<reference evidence="8 9" key="1">
    <citation type="submission" date="2019-04" db="EMBL/GenBank/DDBJ databases">
        <title>Genome sequence of strain shin9-1.</title>
        <authorList>
            <person name="Gao J."/>
            <person name="Sun J."/>
        </authorList>
    </citation>
    <scope>NUCLEOTIDE SEQUENCE [LARGE SCALE GENOMIC DNA]</scope>
    <source>
        <strain evidence="9">shin9-1</strain>
    </source>
</reference>
<dbReference type="Gene3D" id="1.10.260.40">
    <property type="entry name" value="lambda repressor-like DNA-binding domains"/>
    <property type="match status" value="1"/>
</dbReference>
<keyword evidence="9" id="KW-1185">Reference proteome</keyword>
<keyword evidence="5 8" id="KW-0418">Kinase</keyword>
<accession>A0A4S8NU34</accession>
<dbReference type="InterPro" id="IPR001387">
    <property type="entry name" value="Cro/C1-type_HTH"/>
</dbReference>
<evidence type="ECO:0000256" key="4">
    <source>
        <dbReference type="ARBA" id="ARBA00022679"/>
    </source>
</evidence>
<name>A0A4S8NU34_9HYPH</name>
<keyword evidence="4" id="KW-0808">Transferase</keyword>
<dbReference type="InterPro" id="IPR052162">
    <property type="entry name" value="Sensor_kinase/Photoreceptor"/>
</dbReference>
<dbReference type="InterPro" id="IPR035965">
    <property type="entry name" value="PAS-like_dom_sf"/>
</dbReference>
<sequence>MQSIEVAGSPPELGVPTFKSSGVSSAHFLKLVEDRRTIGFWSCDVASGKCWPSSGFYRVLGLQPGSPFEIAHLSQHVHPDDRVLVEDIWSMIRLGVPVNRDFRVIRSDRTVRWIELRSEIILDQHDQPSRAIGMIFDVTVMHESRQALEDMLDRQKALGALVSMEWRIGADGTSLTQSNWHGLTGQNEMQSSGAGWLAAVHPDDQARVAADWARATAANLPYRNNLRIRRADGIYEWFHARAVPITKKSGQAHEWVGILIRTDEVQGHHQSDDALCPTIMPAQIRGGRAILEWTLEDLSRISGVSVSSIRRIEAGGERVTRPASLIAIREAFENEGLHFPDDTSVSFSRVRTQAQD</sequence>
<evidence type="ECO:0000259" key="7">
    <source>
        <dbReference type="PROSITE" id="PS50943"/>
    </source>
</evidence>
<dbReference type="PROSITE" id="PS50113">
    <property type="entry name" value="PAC"/>
    <property type="match status" value="1"/>
</dbReference>
<evidence type="ECO:0000256" key="2">
    <source>
        <dbReference type="ARBA" id="ARBA00012438"/>
    </source>
</evidence>
<feature type="domain" description="PAC" evidence="6">
    <location>
        <begin position="98"/>
        <end position="150"/>
    </location>
</feature>
<dbReference type="GO" id="GO:0004673">
    <property type="term" value="F:protein histidine kinase activity"/>
    <property type="evidence" value="ECO:0007669"/>
    <property type="project" value="UniProtKB-EC"/>
</dbReference>
<proteinExistence type="predicted"/>
<dbReference type="PROSITE" id="PS50943">
    <property type="entry name" value="HTH_CROC1"/>
    <property type="match status" value="1"/>
</dbReference>
<protein>
    <recommendedName>
        <fullName evidence="2">histidine kinase</fullName>
        <ecNumber evidence="2">2.7.13.3</ecNumber>
    </recommendedName>
</protein>
<gene>
    <name evidence="8" type="ORF">FAA97_17940</name>
</gene>
<dbReference type="EC" id="2.7.13.3" evidence="2"/>
<dbReference type="Pfam" id="PF08447">
    <property type="entry name" value="PAS_3"/>
    <property type="match status" value="2"/>
</dbReference>
<evidence type="ECO:0000313" key="9">
    <source>
        <dbReference type="Proteomes" id="UP000308828"/>
    </source>
</evidence>
<dbReference type="PANTHER" id="PTHR43304:SF1">
    <property type="entry name" value="PAC DOMAIN-CONTAINING PROTEIN"/>
    <property type="match status" value="1"/>
</dbReference>
<dbReference type="SUPFAM" id="SSF55785">
    <property type="entry name" value="PYP-like sensor domain (PAS domain)"/>
    <property type="match status" value="2"/>
</dbReference>
<dbReference type="SMART" id="SM00086">
    <property type="entry name" value="PAC"/>
    <property type="match status" value="2"/>
</dbReference>
<dbReference type="InterPro" id="IPR001610">
    <property type="entry name" value="PAC"/>
</dbReference>
<dbReference type="Gene3D" id="3.30.450.20">
    <property type="entry name" value="PAS domain"/>
    <property type="match status" value="2"/>
</dbReference>
<dbReference type="EMBL" id="STGV01000006">
    <property type="protein sequence ID" value="THV21067.1"/>
    <property type="molecule type" value="Genomic_DNA"/>
</dbReference>
<evidence type="ECO:0000256" key="5">
    <source>
        <dbReference type="ARBA" id="ARBA00022777"/>
    </source>
</evidence>
<keyword evidence="3" id="KW-0597">Phosphoprotein</keyword>
<dbReference type="InterPro" id="IPR013655">
    <property type="entry name" value="PAS_fold_3"/>
</dbReference>
<feature type="domain" description="HTH cro/C1-type" evidence="7">
    <location>
        <begin position="284"/>
        <end position="339"/>
    </location>
</feature>
<dbReference type="SUPFAM" id="SSF47413">
    <property type="entry name" value="lambda repressor-like DNA-binding domains"/>
    <property type="match status" value="1"/>
</dbReference>
<organism evidence="8 9">
    <name type="scientific">Peteryoungia ipomoeae</name>
    <dbReference type="NCBI Taxonomy" id="1210932"/>
    <lineage>
        <taxon>Bacteria</taxon>
        <taxon>Pseudomonadati</taxon>
        <taxon>Pseudomonadota</taxon>
        <taxon>Alphaproteobacteria</taxon>
        <taxon>Hyphomicrobiales</taxon>
        <taxon>Rhizobiaceae</taxon>
        <taxon>Peteryoungia</taxon>
    </lineage>
</organism>
<dbReference type="InterPro" id="IPR010982">
    <property type="entry name" value="Lambda_DNA-bd_dom_sf"/>
</dbReference>
<dbReference type="Proteomes" id="UP000308828">
    <property type="component" value="Unassembled WGS sequence"/>
</dbReference>
<evidence type="ECO:0000313" key="8">
    <source>
        <dbReference type="EMBL" id="THV21067.1"/>
    </source>
</evidence>
<dbReference type="InterPro" id="IPR000700">
    <property type="entry name" value="PAS-assoc_C"/>
</dbReference>
<dbReference type="GO" id="GO:0003677">
    <property type="term" value="F:DNA binding"/>
    <property type="evidence" value="ECO:0007669"/>
    <property type="project" value="InterPro"/>
</dbReference>
<dbReference type="Pfam" id="PF01381">
    <property type="entry name" value="HTH_3"/>
    <property type="match status" value="1"/>
</dbReference>
<evidence type="ECO:0000259" key="6">
    <source>
        <dbReference type="PROSITE" id="PS50113"/>
    </source>
</evidence>
<dbReference type="CDD" id="cd00093">
    <property type="entry name" value="HTH_XRE"/>
    <property type="match status" value="1"/>
</dbReference>
<dbReference type="Gene3D" id="2.10.70.100">
    <property type="match status" value="1"/>
</dbReference>
<dbReference type="AlphaFoldDB" id="A0A4S8NU34"/>
<dbReference type="OrthoDB" id="3782725at2"/>
<dbReference type="PANTHER" id="PTHR43304">
    <property type="entry name" value="PHYTOCHROME-LIKE PROTEIN CPH1"/>
    <property type="match status" value="1"/>
</dbReference>
<evidence type="ECO:0000256" key="1">
    <source>
        <dbReference type="ARBA" id="ARBA00000085"/>
    </source>
</evidence>
<dbReference type="RefSeq" id="WP_136599924.1">
    <property type="nucleotide sequence ID" value="NZ_STGV01000006.1"/>
</dbReference>
<evidence type="ECO:0000256" key="3">
    <source>
        <dbReference type="ARBA" id="ARBA00022553"/>
    </source>
</evidence>